<sequence length="60" mass="6851">MAAKKQQESTKVKRHECYEVKGEKAVLQKRHCPRCGPGILMAEHEDRAACGKCGYTEFRK</sequence>
<feature type="binding site" evidence="6">
    <location>
        <position position="35"/>
    </location>
    <ligand>
        <name>Zn(2+)</name>
        <dbReference type="ChEBI" id="CHEBI:29105"/>
    </ligand>
</feature>
<dbReference type="InterPro" id="IPR038582">
    <property type="entry name" value="Ribosomal_eS31_euk-type_sf"/>
</dbReference>
<protein>
    <recommendedName>
        <fullName evidence="6">Small ribosomal subunit protein eS31</fullName>
    </recommendedName>
</protein>
<dbReference type="EMBL" id="WBKO01000001">
    <property type="protein sequence ID" value="MDV2480817.1"/>
    <property type="molecule type" value="Genomic_DNA"/>
</dbReference>
<dbReference type="Gene3D" id="6.20.50.150">
    <property type="match status" value="1"/>
</dbReference>
<feature type="binding site" evidence="6">
    <location>
        <position position="32"/>
    </location>
    <ligand>
        <name>Zn(2+)</name>
        <dbReference type="ChEBI" id="CHEBI:29105"/>
    </ligand>
</feature>
<dbReference type="InterPro" id="IPR011332">
    <property type="entry name" value="Ribosomal_zn-bd"/>
</dbReference>
<dbReference type="NCBIfam" id="NF001669">
    <property type="entry name" value="PRK00432.1"/>
    <property type="match status" value="1"/>
</dbReference>
<evidence type="ECO:0000256" key="5">
    <source>
        <dbReference type="ARBA" id="ARBA00023274"/>
    </source>
</evidence>
<comment type="caution">
    <text evidence="6">Lacks conserved residue(s) required for the propagation of feature annotation.</text>
</comment>
<feature type="domain" description="Small ribosomal subunit protein eS31" evidence="7">
    <location>
        <begin position="14"/>
        <end position="56"/>
    </location>
</feature>
<dbReference type="RefSeq" id="WP_317063790.1">
    <property type="nucleotide sequence ID" value="NZ_WBKO01000001.1"/>
</dbReference>
<name>A0ABU3WYE5_9EURY</name>
<evidence type="ECO:0000313" key="8">
    <source>
        <dbReference type="EMBL" id="MDV2480817.1"/>
    </source>
</evidence>
<evidence type="ECO:0000256" key="4">
    <source>
        <dbReference type="ARBA" id="ARBA00022980"/>
    </source>
</evidence>
<keyword evidence="3 6" id="KW-0862">Zinc</keyword>
<evidence type="ECO:0000256" key="1">
    <source>
        <dbReference type="ARBA" id="ARBA00022723"/>
    </source>
</evidence>
<comment type="similarity">
    <text evidence="6">Belongs to the eukaryotic ribosomal protein eS31 family.</text>
</comment>
<keyword evidence="5 6" id="KW-0687">Ribonucleoprotein</keyword>
<dbReference type="Pfam" id="PF01599">
    <property type="entry name" value="Ribosomal_S27"/>
    <property type="match status" value="1"/>
</dbReference>
<dbReference type="InterPro" id="IPR002906">
    <property type="entry name" value="Ribosomal_eS31"/>
</dbReference>
<dbReference type="GO" id="GO:0005840">
    <property type="term" value="C:ribosome"/>
    <property type="evidence" value="ECO:0007669"/>
    <property type="project" value="UniProtKB-KW"/>
</dbReference>
<evidence type="ECO:0000313" key="9">
    <source>
        <dbReference type="Proteomes" id="UP001281203"/>
    </source>
</evidence>
<dbReference type="SMART" id="SM01402">
    <property type="entry name" value="Ribosomal_S27"/>
    <property type="match status" value="1"/>
</dbReference>
<accession>A0ABU3WYE5</accession>
<dbReference type="SUPFAM" id="SSF57829">
    <property type="entry name" value="Zn-binding ribosomal proteins"/>
    <property type="match status" value="1"/>
</dbReference>
<keyword evidence="2 6" id="KW-0863">Zinc-finger</keyword>
<evidence type="ECO:0000256" key="2">
    <source>
        <dbReference type="ARBA" id="ARBA00022771"/>
    </source>
</evidence>
<keyword evidence="1 6" id="KW-0479">Metal-binding</keyword>
<evidence type="ECO:0000256" key="3">
    <source>
        <dbReference type="ARBA" id="ARBA00022833"/>
    </source>
</evidence>
<comment type="caution">
    <text evidence="8">The sequence shown here is derived from an EMBL/GenBank/DDBJ whole genome shotgun (WGS) entry which is preliminary data.</text>
</comment>
<keyword evidence="9" id="KW-1185">Reference proteome</keyword>
<reference evidence="8 9" key="1">
    <citation type="submission" date="2019-10" db="EMBL/GenBank/DDBJ databases">
        <title>Isolation and characterization of Methanoculleus sp. Wushi-C6 from a hot spring well.</title>
        <authorList>
            <person name="Chen S.-C."/>
            <person name="Lan Z.-H."/>
            <person name="You Y.-T."/>
            <person name="Lai M.-C."/>
        </authorList>
    </citation>
    <scope>NUCLEOTIDE SEQUENCE [LARGE SCALE GENOMIC DNA]</scope>
    <source>
        <strain evidence="8 9">Wushi-C6</strain>
    </source>
</reference>
<dbReference type="InterPro" id="IPR022845">
    <property type="entry name" value="Ribosomal_eS31_arc"/>
</dbReference>
<feature type="binding site" evidence="6">
    <location>
        <position position="53"/>
    </location>
    <ligand>
        <name>Zn(2+)</name>
        <dbReference type="ChEBI" id="CHEBI:29105"/>
    </ligand>
</feature>
<evidence type="ECO:0000259" key="7">
    <source>
        <dbReference type="SMART" id="SM01402"/>
    </source>
</evidence>
<proteinExistence type="inferred from homology"/>
<organism evidence="8 9">
    <name type="scientific">Methanoculleus caldifontis</name>
    <dbReference type="NCBI Taxonomy" id="2651577"/>
    <lineage>
        <taxon>Archaea</taxon>
        <taxon>Methanobacteriati</taxon>
        <taxon>Methanobacteriota</taxon>
        <taxon>Stenosarchaea group</taxon>
        <taxon>Methanomicrobia</taxon>
        <taxon>Methanomicrobiales</taxon>
        <taxon>Methanomicrobiaceae</taxon>
        <taxon>Methanoculleus</taxon>
    </lineage>
</organism>
<evidence type="ECO:0000256" key="6">
    <source>
        <dbReference type="HAMAP-Rule" id="MF_00777"/>
    </source>
</evidence>
<keyword evidence="4 6" id="KW-0689">Ribosomal protein</keyword>
<comment type="subunit">
    <text evidence="6">Part of the 30S ribosomal subunit.</text>
</comment>
<gene>
    <name evidence="6" type="primary">rps27ae</name>
    <name evidence="8" type="ORF">F8E02_02095</name>
</gene>
<feature type="binding site" evidence="6">
    <location>
        <position position="50"/>
    </location>
    <ligand>
        <name>Zn(2+)</name>
        <dbReference type="ChEBI" id="CHEBI:29105"/>
    </ligand>
</feature>
<dbReference type="Proteomes" id="UP001281203">
    <property type="component" value="Unassembled WGS sequence"/>
</dbReference>
<dbReference type="HAMAP" id="MF_00777">
    <property type="entry name" value="Ribosomal_eS31"/>
    <property type="match status" value="1"/>
</dbReference>
<comment type="cofactor">
    <cofactor evidence="6">
        <name>Zn(2+)</name>
        <dbReference type="ChEBI" id="CHEBI:29105"/>
    </cofactor>
    <text evidence="6">Binds 1 zinc ion per subunit.</text>
</comment>